<dbReference type="SMART" id="SM00225">
    <property type="entry name" value="BTB"/>
    <property type="match status" value="1"/>
</dbReference>
<organism evidence="2 3">
    <name type="scientific">Mytilus coruscus</name>
    <name type="common">Sea mussel</name>
    <dbReference type="NCBI Taxonomy" id="42192"/>
    <lineage>
        <taxon>Eukaryota</taxon>
        <taxon>Metazoa</taxon>
        <taxon>Spiralia</taxon>
        <taxon>Lophotrochozoa</taxon>
        <taxon>Mollusca</taxon>
        <taxon>Bivalvia</taxon>
        <taxon>Autobranchia</taxon>
        <taxon>Pteriomorphia</taxon>
        <taxon>Mytilida</taxon>
        <taxon>Mytiloidea</taxon>
        <taxon>Mytilidae</taxon>
        <taxon>Mytilinae</taxon>
        <taxon>Mytilus</taxon>
    </lineage>
</organism>
<dbReference type="PANTHER" id="PTHR14499:SF145">
    <property type="entry name" value="POTASSIUM CHANNEL REGULATORY PROTEIN-LIKE"/>
    <property type="match status" value="1"/>
</dbReference>
<dbReference type="Proteomes" id="UP000507470">
    <property type="component" value="Unassembled WGS sequence"/>
</dbReference>
<dbReference type="SUPFAM" id="SSF54695">
    <property type="entry name" value="POZ domain"/>
    <property type="match status" value="1"/>
</dbReference>
<gene>
    <name evidence="2" type="ORF">MCOR_14553</name>
</gene>
<keyword evidence="3" id="KW-1185">Reference proteome</keyword>
<reference evidence="2 3" key="1">
    <citation type="submission" date="2020-06" db="EMBL/GenBank/DDBJ databases">
        <authorList>
            <person name="Li R."/>
            <person name="Bekaert M."/>
        </authorList>
    </citation>
    <scope>NUCLEOTIDE SEQUENCE [LARGE SCALE GENOMIC DNA]</scope>
    <source>
        <strain evidence="3">wild</strain>
    </source>
</reference>
<dbReference type="EMBL" id="CACVKT020002567">
    <property type="protein sequence ID" value="CAC5378342.1"/>
    <property type="molecule type" value="Genomic_DNA"/>
</dbReference>
<dbReference type="GO" id="GO:0051260">
    <property type="term" value="P:protein homooligomerization"/>
    <property type="evidence" value="ECO:0007669"/>
    <property type="project" value="InterPro"/>
</dbReference>
<dbReference type="InterPro" id="IPR003131">
    <property type="entry name" value="T1-type_BTB"/>
</dbReference>
<dbReference type="OrthoDB" id="2414723at2759"/>
<proteinExistence type="predicted"/>
<evidence type="ECO:0000259" key="1">
    <source>
        <dbReference type="SMART" id="SM00225"/>
    </source>
</evidence>
<name>A0A6J8B3E2_MYTCO</name>
<sequence length="259" mass="30918">MPKFAVCLLFIYLYCVSVFPHIINLNVGGFIFTTRLATIRKYPDTMLGAMFSGRYPIQKDKDGNYFIDRDGTHFRHLLNFLRDERCLPPIDVAPEVMKEAMFFGIGQLEKRMKLYKSLFADFVMWESVRRNIEDYYKIKEHMIAIACQVHLERGKIPPGLVLMEIVIEEDVTFQDYERQYKKTEQRNQLIHKHYVTVRAKTYDHALNVRSCFHHDLTKDGYKFYITSLHPSYLDPDTEQYTHRPLMIFNVMNLLFKFEW</sequence>
<dbReference type="Gene3D" id="3.30.710.10">
    <property type="entry name" value="Potassium Channel Kv1.1, Chain A"/>
    <property type="match status" value="1"/>
</dbReference>
<evidence type="ECO:0000313" key="3">
    <source>
        <dbReference type="Proteomes" id="UP000507470"/>
    </source>
</evidence>
<evidence type="ECO:0000313" key="2">
    <source>
        <dbReference type="EMBL" id="CAC5378342.1"/>
    </source>
</evidence>
<dbReference type="PANTHER" id="PTHR14499">
    <property type="entry name" value="POTASSIUM CHANNEL TETRAMERIZATION DOMAIN-CONTAINING"/>
    <property type="match status" value="1"/>
</dbReference>
<dbReference type="AlphaFoldDB" id="A0A6J8B3E2"/>
<dbReference type="InterPro" id="IPR011333">
    <property type="entry name" value="SKP1/BTB/POZ_sf"/>
</dbReference>
<dbReference type="InterPro" id="IPR000210">
    <property type="entry name" value="BTB/POZ_dom"/>
</dbReference>
<protein>
    <submittedName>
        <fullName evidence="2">KCTD7_14</fullName>
    </submittedName>
</protein>
<dbReference type="Pfam" id="PF02214">
    <property type="entry name" value="BTB_2"/>
    <property type="match status" value="1"/>
</dbReference>
<feature type="domain" description="BTB" evidence="1">
    <location>
        <begin position="21"/>
        <end position="118"/>
    </location>
</feature>
<accession>A0A6J8B3E2</accession>